<dbReference type="RefSeq" id="WP_073250699.1">
    <property type="nucleotide sequence ID" value="NZ_FRCS01000001.1"/>
</dbReference>
<evidence type="ECO:0000313" key="1">
    <source>
        <dbReference type="EMBL" id="SHM33987.1"/>
    </source>
</evidence>
<dbReference type="Proteomes" id="UP000184440">
    <property type="component" value="Unassembled WGS sequence"/>
</dbReference>
<dbReference type="STRING" id="134849.SAMN05443668_101344"/>
<evidence type="ECO:0000313" key="2">
    <source>
        <dbReference type="Proteomes" id="UP000184440"/>
    </source>
</evidence>
<reference evidence="1 2" key="1">
    <citation type="submission" date="2016-11" db="EMBL/GenBank/DDBJ databases">
        <authorList>
            <person name="Jaros S."/>
            <person name="Januszkiewicz K."/>
            <person name="Wedrychowicz H."/>
        </authorList>
    </citation>
    <scope>NUCLEOTIDE SEQUENCE [LARGE SCALE GENOMIC DNA]</scope>
    <source>
        <strain evidence="1 2">DSM 46144</strain>
    </source>
</reference>
<dbReference type="AlphaFoldDB" id="A0A1M7I0R5"/>
<accession>A0A1M7I0R5</accession>
<sequence length="87" mass="9780">MSDTPHPEGGFILPANPDAEQIETAQLYLEQHRPDHLRQCTTLTCAIGPLAQDWPCRRWRWAGEILRRAGLPVPDPGTYPLYGPTAF</sequence>
<name>A0A1M7I0R5_9ACTN</name>
<organism evidence="1 2">
    <name type="scientific">Cryptosporangium aurantiacum</name>
    <dbReference type="NCBI Taxonomy" id="134849"/>
    <lineage>
        <taxon>Bacteria</taxon>
        <taxon>Bacillati</taxon>
        <taxon>Actinomycetota</taxon>
        <taxon>Actinomycetes</taxon>
        <taxon>Cryptosporangiales</taxon>
        <taxon>Cryptosporangiaceae</taxon>
        <taxon>Cryptosporangium</taxon>
    </lineage>
</organism>
<keyword evidence="2" id="KW-1185">Reference proteome</keyword>
<gene>
    <name evidence="1" type="ORF">SAMN05443668_101344</name>
</gene>
<proteinExistence type="predicted"/>
<protein>
    <submittedName>
        <fullName evidence="1">Uncharacterized protein</fullName>
    </submittedName>
</protein>
<dbReference type="EMBL" id="FRCS01000001">
    <property type="protein sequence ID" value="SHM33987.1"/>
    <property type="molecule type" value="Genomic_DNA"/>
</dbReference>
<dbReference type="OrthoDB" id="5195741at2"/>